<dbReference type="GeneID" id="132805407"/>
<dbReference type="RefSeq" id="XP_060676315.1">
    <property type="nucleotide sequence ID" value="XM_060820332.1"/>
</dbReference>
<proteinExistence type="predicted"/>
<dbReference type="PANTHER" id="PTHR24121:SF15">
    <property type="entry name" value="ANKYRIN REPEAT PROTEIN"/>
    <property type="match status" value="1"/>
</dbReference>
<protein>
    <submittedName>
        <fullName evidence="2">Uncharacterized protein LOC132805407</fullName>
    </submittedName>
</protein>
<reference evidence="2" key="1">
    <citation type="submission" date="2025-08" db="UniProtKB">
        <authorList>
            <consortium name="RefSeq"/>
        </authorList>
    </citation>
    <scope>IDENTIFICATION</scope>
    <source>
        <tissue evidence="2">Seedling</tissue>
    </source>
</reference>
<accession>A0ABM4AHV3</accession>
<keyword evidence="1" id="KW-1185">Reference proteome</keyword>
<evidence type="ECO:0000313" key="2">
    <source>
        <dbReference type="RefSeq" id="XP_060676315.1"/>
    </source>
</evidence>
<dbReference type="SUPFAM" id="SSF48403">
    <property type="entry name" value="Ankyrin repeat"/>
    <property type="match status" value="1"/>
</dbReference>
<organism evidence="1 2">
    <name type="scientific">Ziziphus jujuba</name>
    <name type="common">Chinese jujube</name>
    <name type="synonym">Ziziphus sativa</name>
    <dbReference type="NCBI Taxonomy" id="326968"/>
    <lineage>
        <taxon>Eukaryota</taxon>
        <taxon>Viridiplantae</taxon>
        <taxon>Streptophyta</taxon>
        <taxon>Embryophyta</taxon>
        <taxon>Tracheophyta</taxon>
        <taxon>Spermatophyta</taxon>
        <taxon>Magnoliopsida</taxon>
        <taxon>eudicotyledons</taxon>
        <taxon>Gunneridae</taxon>
        <taxon>Pentapetalae</taxon>
        <taxon>rosids</taxon>
        <taxon>fabids</taxon>
        <taxon>Rosales</taxon>
        <taxon>Rhamnaceae</taxon>
        <taxon>Paliureae</taxon>
        <taxon>Ziziphus</taxon>
    </lineage>
</organism>
<evidence type="ECO:0000313" key="1">
    <source>
        <dbReference type="Proteomes" id="UP001652623"/>
    </source>
</evidence>
<gene>
    <name evidence="2" type="primary">LOC132805407</name>
</gene>
<dbReference type="Gene3D" id="1.25.40.20">
    <property type="entry name" value="Ankyrin repeat-containing domain"/>
    <property type="match status" value="1"/>
</dbReference>
<name>A0ABM4AHV3_ZIZJJ</name>
<dbReference type="Proteomes" id="UP001652623">
    <property type="component" value="Chromosome 9"/>
</dbReference>
<dbReference type="InterPro" id="IPR036770">
    <property type="entry name" value="Ankyrin_rpt-contain_sf"/>
</dbReference>
<dbReference type="PANTHER" id="PTHR24121">
    <property type="entry name" value="NO MECHANORECEPTOR POTENTIAL C, ISOFORM D-RELATED"/>
    <property type="match status" value="1"/>
</dbReference>
<sequence>MVLYLVGVSQKEKANRIMRNNQQRKDREALRVQNDAWYTALHHAASVGSECMCKCIAKDYPRLINDETKRSKIPLYIAVLCGKKEAFLYLHFLFLASEPMARCYSYAKRGRDGSTILHAAIRREHFGQP</sequence>